<dbReference type="Pfam" id="PF13411">
    <property type="entry name" value="MerR_1"/>
    <property type="match status" value="1"/>
</dbReference>
<dbReference type="RefSeq" id="WP_048707079.1">
    <property type="nucleotide sequence ID" value="NZ_CP116394.1"/>
</dbReference>
<dbReference type="GO" id="GO:0006355">
    <property type="term" value="P:regulation of DNA-templated transcription"/>
    <property type="evidence" value="ECO:0007669"/>
    <property type="project" value="InterPro"/>
</dbReference>
<sequence>MSKQYLSVSDVAALAGVTVGTLRSYVYKGMLPEPEVLVGLETQARGWSEESIRHWLANRPGRGRRTPPA</sequence>
<dbReference type="KEGG" id="wne:PIG85_03980"/>
<accession>A0AB38XR46</accession>
<evidence type="ECO:0000259" key="1">
    <source>
        <dbReference type="Pfam" id="PF13411"/>
    </source>
</evidence>
<dbReference type="GO" id="GO:0003677">
    <property type="term" value="F:DNA binding"/>
    <property type="evidence" value="ECO:0007669"/>
    <property type="project" value="InterPro"/>
</dbReference>
<evidence type="ECO:0000313" key="3">
    <source>
        <dbReference type="Proteomes" id="UP001211044"/>
    </source>
</evidence>
<dbReference type="InterPro" id="IPR009061">
    <property type="entry name" value="DNA-bd_dom_put_sf"/>
</dbReference>
<dbReference type="InterPro" id="IPR000551">
    <property type="entry name" value="MerR-type_HTH_dom"/>
</dbReference>
<dbReference type="SUPFAM" id="SSF46955">
    <property type="entry name" value="Putative DNA-binding domain"/>
    <property type="match status" value="1"/>
</dbReference>
<organism evidence="2 3">
    <name type="scientific">Winkia neuii subsp. anitrata</name>
    <dbReference type="NCBI Taxonomy" id="29318"/>
    <lineage>
        <taxon>Bacteria</taxon>
        <taxon>Bacillati</taxon>
        <taxon>Actinomycetota</taxon>
        <taxon>Actinomycetes</taxon>
        <taxon>Actinomycetales</taxon>
        <taxon>Actinomycetaceae</taxon>
        <taxon>Winkia</taxon>
    </lineage>
</organism>
<dbReference type="EMBL" id="CP116394">
    <property type="protein sequence ID" value="WCE46815.1"/>
    <property type="molecule type" value="Genomic_DNA"/>
</dbReference>
<reference evidence="2" key="1">
    <citation type="submission" date="2023-01" db="EMBL/GenBank/DDBJ databases">
        <title>Comparative Genomic Analysis of the Clinically-Derived Winkia Strain NY0527 Provides Evidence into the Taxonomic Reassignment of Winkia neuii and Characterizes Their Virulence Traits.</title>
        <authorList>
            <person name="Cai X."/>
            <person name="Peng Y."/>
            <person name="Li M."/>
            <person name="Qiu Y."/>
            <person name="Wang Y."/>
            <person name="Xu L."/>
            <person name="Hou Q."/>
        </authorList>
    </citation>
    <scope>NUCLEOTIDE SEQUENCE</scope>
    <source>
        <strain evidence="2">NY0527</strain>
    </source>
</reference>
<feature type="domain" description="HTH merR-type" evidence="1">
    <location>
        <begin position="7"/>
        <end position="35"/>
    </location>
</feature>
<name>A0AB38XR46_9ACTO</name>
<dbReference type="AlphaFoldDB" id="A0AB38XR46"/>
<proteinExistence type="predicted"/>
<evidence type="ECO:0000313" key="2">
    <source>
        <dbReference type="EMBL" id="WCE46815.1"/>
    </source>
</evidence>
<dbReference type="Proteomes" id="UP001211044">
    <property type="component" value="Chromosome"/>
</dbReference>
<protein>
    <submittedName>
        <fullName evidence="2">Transcriptional regulator</fullName>
    </submittedName>
</protein>
<dbReference type="Gene3D" id="1.10.1660.10">
    <property type="match status" value="1"/>
</dbReference>
<gene>
    <name evidence="2" type="ORF">PIG85_03980</name>
</gene>